<feature type="repeat" description="TPR" evidence="3">
    <location>
        <begin position="981"/>
        <end position="1014"/>
    </location>
</feature>
<evidence type="ECO:0000256" key="2">
    <source>
        <dbReference type="ARBA" id="ARBA00038251"/>
    </source>
</evidence>
<evidence type="ECO:0000256" key="4">
    <source>
        <dbReference type="SAM" id="MobiDB-lite"/>
    </source>
</evidence>
<feature type="compositionally biased region" description="Basic residues" evidence="4">
    <location>
        <begin position="799"/>
        <end position="810"/>
    </location>
</feature>
<evidence type="ECO:0000313" key="5">
    <source>
        <dbReference type="EMBL" id="KAG1552602.1"/>
    </source>
</evidence>
<dbReference type="SMART" id="SM00028">
    <property type="entry name" value="TPR"/>
    <property type="match status" value="5"/>
</dbReference>
<comment type="similarity">
    <text evidence="2">Belongs to the YPP1 family.</text>
</comment>
<comment type="caution">
    <text evidence="5">The sequence shown here is derived from an EMBL/GenBank/DDBJ whole genome shotgun (WGS) entry which is preliminary data.</text>
</comment>
<dbReference type="Proteomes" id="UP000717996">
    <property type="component" value="Unassembled WGS sequence"/>
</dbReference>
<feature type="compositionally biased region" description="Low complexity" evidence="4">
    <location>
        <begin position="705"/>
        <end position="721"/>
    </location>
</feature>
<dbReference type="PANTHER" id="PTHR23083:SF464">
    <property type="entry name" value="TETRATRICOPEPTIDE REPEAT DOMAIN 7, ISOFORM A"/>
    <property type="match status" value="1"/>
</dbReference>
<name>A0A9P6YN86_RHIOR</name>
<dbReference type="Gene3D" id="1.25.40.10">
    <property type="entry name" value="Tetratricopeptide repeat domain"/>
    <property type="match status" value="3"/>
</dbReference>
<dbReference type="PROSITE" id="PS50005">
    <property type="entry name" value="TPR"/>
    <property type="match status" value="3"/>
</dbReference>
<dbReference type="EMBL" id="JAANIT010000078">
    <property type="protein sequence ID" value="KAG1552602.1"/>
    <property type="molecule type" value="Genomic_DNA"/>
</dbReference>
<dbReference type="OrthoDB" id="29013at2759"/>
<dbReference type="PANTHER" id="PTHR23083">
    <property type="entry name" value="TETRATRICOPEPTIDE REPEAT PROTEIN, TPR"/>
    <property type="match status" value="1"/>
</dbReference>
<sequence>MDKLKQSFIDLDQARCDEKWQDISELAKKYKKYHPQESVLEITARIESEFIQHLNQARNSGYSADYIHALDDPNHIAISKRLDPAHVQLILVRLLDIIQRQKSSSEETPDDWQAQFSKIILARIYFETARFDKALEWLQQLALRLEDVERGYGLVLLVQARVIKGRCFEQEQDDEGALESYLSALSVVENHPDEKNKALNSWVEDCLYRSVLLQLRRKGAVKQTLRLMRSYLHYCNTKRWPMHWRIHKRWIIFRHYIRYLTRAYQKGVYVPVDKDDLLYTASKPTSVLDETIQLVSQFRSLLHQFTKLNDSATDLNHRTLELCHLLVSAHDTVGWGPKDYSERILKFFYNARVYTFNSPTLCRHMVNLSDKKTCILATKNYLELLGIKNIQLTARDEDGSVLHEMVETIGKKLQLVTHDSSNSASCHLNSVEKRIVDILTSQGSNSNEEQGDAFSSSLKPKSETATVKRKLPPGAYENDNELDVVCTLLIAVKRVYADMPNEEEGLILCDLAVALLEEADGLKKKKMNQWKSLMVQCRRIRGCLYGLCALQCNEPEKRLNCLNESLVSLSKATELDPHSWQAFYELGLHQAISGDRSQAMASIKRSVELNPDFIPGWHLLALLQKHLSQALVILQYVSDKHTIDEQDTLEKAMLFMRIKMCQLSVLEELEGPCTEGYTSLFFLFFKLSKKLNLLPTVVSKSQSISSSTSKSLPSTYSKTSSGFLSENSSNMSLQTIESIESSHEDDQDEKQLENKQGLDKVIEGEQEHQVGSESGISKRSRRSLSFSKTRLDDPLLSNMKKKKEKNGARPRRNTILGLRSSFKNNSDLFKAFPNEMNRASHQDDSVTEGGIEKSYSTLVFQQAEKDDNKERWKQMLVQLWIMASSSYLRNKQYDEAFKAIQEADQLTDGVNADVWHQIGKVLIAQGQRAAALDAFKKSLVIEPEHGLTCISLASVYLDMNEYELAEYLLEKTTRGTGWNQPEAWYLLSKVYMKQENLIDAKQCLMYALQLSETNTIQPLNDFPRFL</sequence>
<feature type="compositionally biased region" description="Polar residues" evidence="4">
    <location>
        <begin position="442"/>
        <end position="465"/>
    </location>
</feature>
<feature type="region of interest" description="Disordered" evidence="4">
    <location>
        <begin position="442"/>
        <end position="466"/>
    </location>
</feature>
<keyword evidence="3" id="KW-0802">TPR repeat</keyword>
<feature type="region of interest" description="Disordered" evidence="4">
    <location>
        <begin position="705"/>
        <end position="730"/>
    </location>
</feature>
<feature type="repeat" description="TPR" evidence="3">
    <location>
        <begin position="580"/>
        <end position="613"/>
    </location>
</feature>
<evidence type="ECO:0000256" key="3">
    <source>
        <dbReference type="PROSITE-ProRule" id="PRU00339"/>
    </source>
</evidence>
<dbReference type="Pfam" id="PF13181">
    <property type="entry name" value="TPR_8"/>
    <property type="match status" value="2"/>
</dbReference>
<dbReference type="InterPro" id="IPR019734">
    <property type="entry name" value="TPR_rpt"/>
</dbReference>
<feature type="compositionally biased region" description="Basic and acidic residues" evidence="4">
    <location>
        <begin position="761"/>
        <end position="770"/>
    </location>
</feature>
<evidence type="ECO:0000256" key="1">
    <source>
        <dbReference type="ARBA" id="ARBA00002550"/>
    </source>
</evidence>
<gene>
    <name evidence="5" type="ORF">G6F51_001125</name>
</gene>
<organism evidence="5 6">
    <name type="scientific">Rhizopus oryzae</name>
    <name type="common">Mucormycosis agent</name>
    <name type="synonym">Rhizopus arrhizus var. delemar</name>
    <dbReference type="NCBI Taxonomy" id="64495"/>
    <lineage>
        <taxon>Eukaryota</taxon>
        <taxon>Fungi</taxon>
        <taxon>Fungi incertae sedis</taxon>
        <taxon>Mucoromycota</taxon>
        <taxon>Mucoromycotina</taxon>
        <taxon>Mucoromycetes</taxon>
        <taxon>Mucorales</taxon>
        <taxon>Mucorineae</taxon>
        <taxon>Rhizopodaceae</taxon>
        <taxon>Rhizopus</taxon>
    </lineage>
</organism>
<protein>
    <submittedName>
        <fullName evidence="5">Uncharacterized protein</fullName>
    </submittedName>
</protein>
<comment type="function">
    <text evidence="1">Involved in endocytosis.</text>
</comment>
<feature type="region of interest" description="Disordered" evidence="4">
    <location>
        <begin position="761"/>
        <end position="810"/>
    </location>
</feature>
<evidence type="ECO:0000313" key="6">
    <source>
        <dbReference type="Proteomes" id="UP000717996"/>
    </source>
</evidence>
<dbReference type="SUPFAM" id="SSF48452">
    <property type="entry name" value="TPR-like"/>
    <property type="match status" value="2"/>
</dbReference>
<feature type="repeat" description="TPR" evidence="3">
    <location>
        <begin position="912"/>
        <end position="945"/>
    </location>
</feature>
<dbReference type="AlphaFoldDB" id="A0A9P6YN86"/>
<dbReference type="InterPro" id="IPR051722">
    <property type="entry name" value="Endocytosis_PI4K-reg_protein"/>
</dbReference>
<proteinExistence type="inferred from homology"/>
<reference evidence="5" key="1">
    <citation type="journal article" date="2020" name="Microb. Genom.">
        <title>Genetic diversity of clinical and environmental Mucorales isolates obtained from an investigation of mucormycosis cases among solid organ transplant recipients.</title>
        <authorList>
            <person name="Nguyen M.H."/>
            <person name="Kaul D."/>
            <person name="Muto C."/>
            <person name="Cheng S.J."/>
            <person name="Richter R.A."/>
            <person name="Bruno V.M."/>
            <person name="Liu G."/>
            <person name="Beyhan S."/>
            <person name="Sundermann A.J."/>
            <person name="Mounaud S."/>
            <person name="Pasculle A.W."/>
            <person name="Nierman W.C."/>
            <person name="Driscoll E."/>
            <person name="Cumbie R."/>
            <person name="Clancy C.J."/>
            <person name="Dupont C.L."/>
        </authorList>
    </citation>
    <scope>NUCLEOTIDE SEQUENCE</scope>
    <source>
        <strain evidence="5">GL16</strain>
    </source>
</reference>
<dbReference type="InterPro" id="IPR011990">
    <property type="entry name" value="TPR-like_helical_dom_sf"/>
</dbReference>
<accession>A0A9P6YN86</accession>